<comment type="similarity">
    <text evidence="1 5">Belongs to the sulfatase family.</text>
</comment>
<dbReference type="GeneID" id="89932491"/>
<keyword evidence="4" id="KW-0325">Glycoprotein</keyword>
<dbReference type="InterPro" id="IPR024607">
    <property type="entry name" value="Sulfatase_CS"/>
</dbReference>
<comment type="PTM">
    <text evidence="6">The conversion to 3-oxoalanine (also known as C-formylglycine, FGly), of a serine or cysteine residue in prokaryotes and of a cysteine residue in eukaryotes, is critical for catalytic activity.</text>
</comment>
<feature type="compositionally biased region" description="Basic and acidic residues" evidence="7">
    <location>
        <begin position="16"/>
        <end position="27"/>
    </location>
</feature>
<comment type="caution">
    <text evidence="10">The sequence shown here is derived from an EMBL/GenBank/DDBJ whole genome shotgun (WGS) entry which is preliminary data.</text>
</comment>
<dbReference type="GO" id="GO:0004065">
    <property type="term" value="F:arylsulfatase activity"/>
    <property type="evidence" value="ECO:0007669"/>
    <property type="project" value="UniProtKB-UniRule"/>
</dbReference>
<dbReference type="PIRSF" id="PIRSF000972">
    <property type="entry name" value="Arylsulf_plant"/>
    <property type="match status" value="1"/>
</dbReference>
<evidence type="ECO:0000256" key="1">
    <source>
        <dbReference type="ARBA" id="ARBA00008779"/>
    </source>
</evidence>
<proteinExistence type="inferred from homology"/>
<feature type="compositionally biased region" description="Polar residues" evidence="7">
    <location>
        <begin position="29"/>
        <end position="38"/>
    </location>
</feature>
<comment type="catalytic activity">
    <reaction evidence="5">
        <text>an aryl sulfate + H2O = a phenol + sulfate + H(+)</text>
        <dbReference type="Rhea" id="RHEA:17261"/>
        <dbReference type="ChEBI" id="CHEBI:15377"/>
        <dbReference type="ChEBI" id="CHEBI:15378"/>
        <dbReference type="ChEBI" id="CHEBI:16189"/>
        <dbReference type="ChEBI" id="CHEBI:33853"/>
        <dbReference type="ChEBI" id="CHEBI:140317"/>
        <dbReference type="EC" id="3.1.6.1"/>
    </reaction>
</comment>
<dbReference type="EC" id="3.1.6.1" evidence="5"/>
<evidence type="ECO:0000313" key="10">
    <source>
        <dbReference type="EMBL" id="KAK5162800.1"/>
    </source>
</evidence>
<organism evidence="10 11">
    <name type="scientific">Saxophila tyrrhenica</name>
    <dbReference type="NCBI Taxonomy" id="1690608"/>
    <lineage>
        <taxon>Eukaryota</taxon>
        <taxon>Fungi</taxon>
        <taxon>Dikarya</taxon>
        <taxon>Ascomycota</taxon>
        <taxon>Pezizomycotina</taxon>
        <taxon>Dothideomycetes</taxon>
        <taxon>Dothideomycetidae</taxon>
        <taxon>Mycosphaerellales</taxon>
        <taxon>Extremaceae</taxon>
        <taxon>Saxophila</taxon>
    </lineage>
</organism>
<dbReference type="AlphaFoldDB" id="A0AAV9NTA2"/>
<feature type="modified residue" description="3-oxoalanine (Cys)" evidence="6">
    <location>
        <position position="154"/>
    </location>
</feature>
<evidence type="ECO:0000256" key="5">
    <source>
        <dbReference type="PIRNR" id="PIRNR000972"/>
    </source>
</evidence>
<dbReference type="InterPro" id="IPR012083">
    <property type="entry name" value="Arylsulfatase"/>
</dbReference>
<dbReference type="InterPro" id="IPR017850">
    <property type="entry name" value="Alkaline_phosphatase_core_sf"/>
</dbReference>
<dbReference type="PROSITE" id="PS00149">
    <property type="entry name" value="SULFATASE_2"/>
    <property type="match status" value="1"/>
</dbReference>
<keyword evidence="8" id="KW-0472">Membrane</keyword>
<evidence type="ECO:0000256" key="8">
    <source>
        <dbReference type="SAM" id="Phobius"/>
    </source>
</evidence>
<accession>A0AAV9NTA2</accession>
<dbReference type="SUPFAM" id="SSF53649">
    <property type="entry name" value="Alkaline phosphatase-like"/>
    <property type="match status" value="1"/>
</dbReference>
<dbReference type="CDD" id="cd16147">
    <property type="entry name" value="G6S"/>
    <property type="match status" value="1"/>
</dbReference>
<dbReference type="PANTHER" id="PTHR43108">
    <property type="entry name" value="N-ACETYLGLUCOSAMINE-6-SULFATASE FAMILY MEMBER"/>
    <property type="match status" value="1"/>
</dbReference>
<dbReference type="InterPro" id="IPR000917">
    <property type="entry name" value="Sulfatase_N"/>
</dbReference>
<keyword evidence="11" id="KW-1185">Reference proteome</keyword>
<name>A0AAV9NTA2_9PEZI</name>
<dbReference type="Pfam" id="PF00884">
    <property type="entry name" value="Sulfatase"/>
    <property type="match status" value="1"/>
</dbReference>
<evidence type="ECO:0000256" key="3">
    <source>
        <dbReference type="ARBA" id="ARBA00022801"/>
    </source>
</evidence>
<evidence type="ECO:0000256" key="4">
    <source>
        <dbReference type="ARBA" id="ARBA00023180"/>
    </source>
</evidence>
<evidence type="ECO:0000313" key="11">
    <source>
        <dbReference type="Proteomes" id="UP001337655"/>
    </source>
</evidence>
<evidence type="ECO:0000256" key="6">
    <source>
        <dbReference type="PIRSR" id="PIRSR000972-50"/>
    </source>
</evidence>
<dbReference type="PROSITE" id="PS00523">
    <property type="entry name" value="SULFATASE_1"/>
    <property type="match status" value="1"/>
</dbReference>
<keyword evidence="3 5" id="KW-0378">Hydrolase</keyword>
<protein>
    <recommendedName>
        <fullName evidence="5">Arylsulfatase</fullName>
        <shortName evidence="5">AS</shortName>
        <ecNumber evidence="5">3.1.6.1</ecNumber>
    </recommendedName>
    <alternativeName>
        <fullName evidence="5">Aryl-sulfate sulphohydrolase</fullName>
    </alternativeName>
</protein>
<dbReference type="Gene3D" id="3.40.720.10">
    <property type="entry name" value="Alkaline Phosphatase, subunit A"/>
    <property type="match status" value="1"/>
</dbReference>
<evidence type="ECO:0000256" key="2">
    <source>
        <dbReference type="ARBA" id="ARBA00022729"/>
    </source>
</evidence>
<keyword evidence="2" id="KW-0732">Signal</keyword>
<dbReference type="GO" id="GO:0018958">
    <property type="term" value="P:phenol-containing compound metabolic process"/>
    <property type="evidence" value="ECO:0007669"/>
    <property type="project" value="InterPro"/>
</dbReference>
<reference evidence="10 11" key="1">
    <citation type="submission" date="2023-08" db="EMBL/GenBank/DDBJ databases">
        <title>Black Yeasts Isolated from many extreme environments.</title>
        <authorList>
            <person name="Coleine C."/>
            <person name="Stajich J.E."/>
            <person name="Selbmann L."/>
        </authorList>
    </citation>
    <scope>NUCLEOTIDE SEQUENCE [LARGE SCALE GENOMIC DNA]</scope>
    <source>
        <strain evidence="10 11">CCFEE 5935</strain>
    </source>
</reference>
<evidence type="ECO:0000259" key="9">
    <source>
        <dbReference type="Pfam" id="PF00884"/>
    </source>
</evidence>
<sequence>MAMRTSQIPSHPPQRGLDDSTSEKEDSPSETQLSTSGDPTGPRKVASTRWSCPTVAAIGILCITLLALGLGLGLVLTNAASASASAPASASSSTPAAPTTSAGSIPTSGANVVVIMTDDQDLILDSLSVQPNVRNLIGGEGVTYNKHYCTVAICCPSRVNFFTGRAAHNTNITSIRLPYGGWTRFAELGLNENYLPVWLSDAGVNTYYAGKFLNGLDKSNIATPAPPNGWSDSSFLVEPWTYNYLNSHYTNKPNAATAADITGYKGMHTTEVLEEKALAMIDDAASKGGQFYMQIAPEVVECHADPNDAINRPAKYEAMFADRQAPRTSNFNPVEPSGASWVKDLELLSDDDIATIDEIYRSRLGNMAYVDDMVGSMIQRLEDHGLLENTYFIYTSDNGFHMGQHRLHAGKRCPYEEDINIPLLIRGPDVAKGATSEIVGSHTDMAPTILQMLGLPLREEFDGQPIAYTSTDLGTSEKTELVTAEFWNIGGGTPQAATPGSYYNNTYKSLRLISDDYTFLYTVWCTGEQEFYDMQSDPGQMINRLASPPQGIAAEYYGRSEQSLYDRLDALLMVTKSCAAESCREPWSVLFPGGEIGTLMDAMNSEYDSFFANQPKVGFSSCADGYIVELEGPQDVTPYT</sequence>
<keyword evidence="8" id="KW-0812">Transmembrane</keyword>
<feature type="transmembrane region" description="Helical" evidence="8">
    <location>
        <begin position="54"/>
        <end position="76"/>
    </location>
</feature>
<keyword evidence="8" id="KW-1133">Transmembrane helix</keyword>
<feature type="region of interest" description="Disordered" evidence="7">
    <location>
        <begin position="1"/>
        <end position="46"/>
    </location>
</feature>
<dbReference type="GO" id="GO:0008449">
    <property type="term" value="F:N-acetylglucosamine-6-sulfatase activity"/>
    <property type="evidence" value="ECO:0007669"/>
    <property type="project" value="TreeGrafter"/>
</dbReference>
<evidence type="ECO:0000256" key="7">
    <source>
        <dbReference type="SAM" id="MobiDB-lite"/>
    </source>
</evidence>
<dbReference type="GO" id="GO:0005539">
    <property type="term" value="F:glycosaminoglycan binding"/>
    <property type="evidence" value="ECO:0007669"/>
    <property type="project" value="TreeGrafter"/>
</dbReference>
<dbReference type="Proteomes" id="UP001337655">
    <property type="component" value="Unassembled WGS sequence"/>
</dbReference>
<dbReference type="EMBL" id="JAVRRT010000034">
    <property type="protein sequence ID" value="KAK5162800.1"/>
    <property type="molecule type" value="Genomic_DNA"/>
</dbReference>
<dbReference type="RefSeq" id="XP_064653432.1">
    <property type="nucleotide sequence ID" value="XM_064808383.1"/>
</dbReference>
<dbReference type="PANTHER" id="PTHR43108:SF8">
    <property type="entry name" value="SD21168P"/>
    <property type="match status" value="1"/>
</dbReference>
<gene>
    <name evidence="10" type="ORF">LTR77_011172</name>
</gene>
<feature type="domain" description="Sulfatase N-terminal" evidence="9">
    <location>
        <begin position="111"/>
        <end position="454"/>
    </location>
</feature>